<dbReference type="InterPro" id="IPR017452">
    <property type="entry name" value="GPCR_Rhodpsn_7TM"/>
</dbReference>
<protein>
    <recommendedName>
        <fullName evidence="6">G-protein coupled receptors family 1 profile domain-containing protein</fullName>
    </recommendedName>
</protein>
<keyword evidence="2 5" id="KW-0812">Transmembrane</keyword>
<dbReference type="PANTHER" id="PTHR23360:SF29">
    <property type="entry name" value="G_PROTEIN_RECEP_F1_2 DOMAIN-CONTAINING PROTEIN"/>
    <property type="match status" value="1"/>
</dbReference>
<reference evidence="8" key="1">
    <citation type="journal article" date="2015" name="Nat. Genet.">
        <title>The genome and transcriptome of the zoonotic hookworm Ancylostoma ceylanicum identify infection-specific gene families.</title>
        <authorList>
            <person name="Schwarz E.M."/>
            <person name="Hu Y."/>
            <person name="Antoshechkin I."/>
            <person name="Miller M.M."/>
            <person name="Sternberg P.W."/>
            <person name="Aroian R.V."/>
        </authorList>
    </citation>
    <scope>NUCLEOTIDE SEQUENCE</scope>
    <source>
        <strain evidence="8">HY135</strain>
    </source>
</reference>
<comment type="subcellular location">
    <subcellularLocation>
        <location evidence="1">Membrane</location>
    </subcellularLocation>
</comment>
<comment type="caution">
    <text evidence="7">The sequence shown here is derived from an EMBL/GenBank/DDBJ whole genome shotgun (WGS) entry which is preliminary data.</text>
</comment>
<dbReference type="GO" id="GO:0004930">
    <property type="term" value="F:G protein-coupled receptor activity"/>
    <property type="evidence" value="ECO:0007669"/>
    <property type="project" value="InterPro"/>
</dbReference>
<dbReference type="OrthoDB" id="5876466at2759"/>
<keyword evidence="8" id="KW-1185">Reference proteome</keyword>
<dbReference type="PROSITE" id="PS50262">
    <property type="entry name" value="G_PROTEIN_RECEP_F1_2"/>
    <property type="match status" value="1"/>
</dbReference>
<evidence type="ECO:0000313" key="8">
    <source>
        <dbReference type="Proteomes" id="UP000024635"/>
    </source>
</evidence>
<gene>
    <name evidence="7" type="primary">Acey_s0107.g3809</name>
    <name evidence="7" type="synonym">Acey-F09C12.6</name>
    <name evidence="7" type="ORF">Y032_0107g3809</name>
</gene>
<feature type="transmembrane region" description="Helical" evidence="5">
    <location>
        <begin position="237"/>
        <end position="262"/>
    </location>
</feature>
<evidence type="ECO:0000256" key="1">
    <source>
        <dbReference type="ARBA" id="ARBA00004370"/>
    </source>
</evidence>
<evidence type="ECO:0000259" key="6">
    <source>
        <dbReference type="PROSITE" id="PS50262"/>
    </source>
</evidence>
<dbReference type="SUPFAM" id="SSF81321">
    <property type="entry name" value="Family A G protein-coupled receptor-like"/>
    <property type="match status" value="1"/>
</dbReference>
<proteinExistence type="predicted"/>
<dbReference type="PANTHER" id="PTHR23360">
    <property type="entry name" value="G-PROTEIN COUPLED RECEPTORS FAMILY 1 PROFILE DOMAIN-CONTAINING PROTEIN-RELATED"/>
    <property type="match status" value="1"/>
</dbReference>
<feature type="transmembrane region" description="Helical" evidence="5">
    <location>
        <begin position="274"/>
        <end position="291"/>
    </location>
</feature>
<dbReference type="Pfam" id="PF10320">
    <property type="entry name" value="7TM_GPCR_Srsx"/>
    <property type="match status" value="1"/>
</dbReference>
<dbReference type="CDD" id="cd00637">
    <property type="entry name" value="7tm_classA_rhodopsin-like"/>
    <property type="match status" value="1"/>
</dbReference>
<evidence type="ECO:0000256" key="5">
    <source>
        <dbReference type="SAM" id="Phobius"/>
    </source>
</evidence>
<keyword evidence="3 5" id="KW-1133">Transmembrane helix</keyword>
<feature type="domain" description="G-protein coupled receptors family 1 profile" evidence="6">
    <location>
        <begin position="36"/>
        <end position="288"/>
    </location>
</feature>
<keyword evidence="4 5" id="KW-0472">Membrane</keyword>
<dbReference type="SMART" id="SM01381">
    <property type="entry name" value="7TM_GPCR_Srsx"/>
    <property type="match status" value="1"/>
</dbReference>
<feature type="transmembrane region" description="Helical" evidence="5">
    <location>
        <begin position="25"/>
        <end position="46"/>
    </location>
</feature>
<accession>A0A016TFL2</accession>
<dbReference type="InterPro" id="IPR019424">
    <property type="entry name" value="7TM_GPCR_Srsx"/>
</dbReference>
<dbReference type="Proteomes" id="UP000024635">
    <property type="component" value="Unassembled WGS sequence"/>
</dbReference>
<sequence>MPSFRAPVNSSFVEGMDEFVAYHKVNMILGAATTVINLLLLFVLCASSSLRKKSEGSIFQILIVLCLADGMNCFSICLMGLNRVLLYTEVIDTLTIPIRTSWECALEPWLLFRGYGDLWPPTVQLAMGVDRCLAVFNPISYNKRASKRKGIFFFATIICVTLELSVGYLISWSTRFVKVKYWCGRKAAFGNSYASFVYGMNIVCYLLAFVLTMICYFKSKYYMDTCSAKQHLARIRYQLMISLLSIVLISTPNGISLFAQYIAEVADAVAKTSTYLTCVNSAINIVVYLLLHKEFRSEFVRIIFRKTECTTVAVTITLNDKCVLYCSLQTEQVLRDDELIGSDETARNTPEDKK</sequence>
<dbReference type="Gene3D" id="1.20.1070.10">
    <property type="entry name" value="Rhodopsin 7-helix transmembrane proteins"/>
    <property type="match status" value="1"/>
</dbReference>
<dbReference type="AlphaFoldDB" id="A0A016TFL2"/>
<feature type="transmembrane region" description="Helical" evidence="5">
    <location>
        <begin position="58"/>
        <end position="81"/>
    </location>
</feature>
<dbReference type="GO" id="GO:0016020">
    <property type="term" value="C:membrane"/>
    <property type="evidence" value="ECO:0007669"/>
    <property type="project" value="UniProtKB-SubCell"/>
</dbReference>
<organism evidence="7 8">
    <name type="scientific">Ancylostoma ceylanicum</name>
    <dbReference type="NCBI Taxonomy" id="53326"/>
    <lineage>
        <taxon>Eukaryota</taxon>
        <taxon>Metazoa</taxon>
        <taxon>Ecdysozoa</taxon>
        <taxon>Nematoda</taxon>
        <taxon>Chromadorea</taxon>
        <taxon>Rhabditida</taxon>
        <taxon>Rhabditina</taxon>
        <taxon>Rhabditomorpha</taxon>
        <taxon>Strongyloidea</taxon>
        <taxon>Ancylostomatidae</taxon>
        <taxon>Ancylostomatinae</taxon>
        <taxon>Ancylostoma</taxon>
    </lineage>
</organism>
<evidence type="ECO:0000256" key="4">
    <source>
        <dbReference type="ARBA" id="ARBA00023136"/>
    </source>
</evidence>
<evidence type="ECO:0000313" key="7">
    <source>
        <dbReference type="EMBL" id="EYC01452.1"/>
    </source>
</evidence>
<evidence type="ECO:0000256" key="3">
    <source>
        <dbReference type="ARBA" id="ARBA00022989"/>
    </source>
</evidence>
<dbReference type="EMBL" id="JARK01001443">
    <property type="protein sequence ID" value="EYC01452.1"/>
    <property type="molecule type" value="Genomic_DNA"/>
</dbReference>
<feature type="transmembrane region" description="Helical" evidence="5">
    <location>
        <begin position="193"/>
        <end position="217"/>
    </location>
</feature>
<name>A0A016TFL2_9BILA</name>
<evidence type="ECO:0000256" key="2">
    <source>
        <dbReference type="ARBA" id="ARBA00022692"/>
    </source>
</evidence>
<feature type="transmembrane region" description="Helical" evidence="5">
    <location>
        <begin position="151"/>
        <end position="173"/>
    </location>
</feature>
<dbReference type="InterPro" id="IPR000276">
    <property type="entry name" value="GPCR_Rhodpsn"/>
</dbReference>
<dbReference type="InterPro" id="IPR047130">
    <property type="entry name" value="7TM_GPCR_Srsx_nematod"/>
</dbReference>